<evidence type="ECO:0000313" key="2">
    <source>
        <dbReference type="EMBL" id="MBA0737216.1"/>
    </source>
</evidence>
<accession>A0A7J9BLY9</accession>
<name>A0A7J9BLY9_GOSGO</name>
<evidence type="ECO:0000313" key="3">
    <source>
        <dbReference type="Proteomes" id="UP000593579"/>
    </source>
</evidence>
<proteinExistence type="predicted"/>
<feature type="transmembrane region" description="Helical" evidence="1">
    <location>
        <begin position="25"/>
        <end position="47"/>
    </location>
</feature>
<keyword evidence="1" id="KW-0472">Membrane</keyword>
<protein>
    <submittedName>
        <fullName evidence="2">Uncharacterized protein</fullName>
    </submittedName>
</protein>
<evidence type="ECO:0000256" key="1">
    <source>
        <dbReference type="SAM" id="Phobius"/>
    </source>
</evidence>
<dbReference type="AlphaFoldDB" id="A0A7J9BLY9"/>
<sequence>MSWLWGWKVVFICGMLVVTRLPSCVIWGFVIVFVQLVGLNVELTLLLELTMAKFSELISITLFVDMGCI</sequence>
<keyword evidence="1" id="KW-1133">Transmembrane helix</keyword>
<reference evidence="2 3" key="1">
    <citation type="journal article" date="2019" name="Genome Biol. Evol.">
        <title>Insights into the evolution of the New World diploid cottons (Gossypium, subgenus Houzingenia) based on genome sequencing.</title>
        <authorList>
            <person name="Grover C.E."/>
            <person name="Arick M.A. 2nd"/>
            <person name="Thrash A."/>
            <person name="Conover J.L."/>
            <person name="Sanders W.S."/>
            <person name="Peterson D.G."/>
            <person name="Frelichowski J.E."/>
            <person name="Scheffler J.A."/>
            <person name="Scheffler B.E."/>
            <person name="Wendel J.F."/>
        </authorList>
    </citation>
    <scope>NUCLEOTIDE SEQUENCE [LARGE SCALE GENOMIC DNA]</scope>
    <source>
        <strain evidence="2">5</strain>
        <tissue evidence="2">Leaf</tissue>
    </source>
</reference>
<comment type="caution">
    <text evidence="2">The sequence shown here is derived from an EMBL/GenBank/DDBJ whole genome shotgun (WGS) entry which is preliminary data.</text>
</comment>
<dbReference type="Proteomes" id="UP000593579">
    <property type="component" value="Unassembled WGS sequence"/>
</dbReference>
<keyword evidence="1" id="KW-0812">Transmembrane</keyword>
<organism evidence="2 3">
    <name type="scientific">Gossypium gossypioides</name>
    <name type="common">Mexican cotton</name>
    <name type="synonym">Selera gossypioides</name>
    <dbReference type="NCBI Taxonomy" id="34282"/>
    <lineage>
        <taxon>Eukaryota</taxon>
        <taxon>Viridiplantae</taxon>
        <taxon>Streptophyta</taxon>
        <taxon>Embryophyta</taxon>
        <taxon>Tracheophyta</taxon>
        <taxon>Spermatophyta</taxon>
        <taxon>Magnoliopsida</taxon>
        <taxon>eudicotyledons</taxon>
        <taxon>Gunneridae</taxon>
        <taxon>Pentapetalae</taxon>
        <taxon>rosids</taxon>
        <taxon>malvids</taxon>
        <taxon>Malvales</taxon>
        <taxon>Malvaceae</taxon>
        <taxon>Malvoideae</taxon>
        <taxon>Gossypium</taxon>
    </lineage>
</organism>
<gene>
    <name evidence="2" type="ORF">Gogos_010689</name>
</gene>
<dbReference type="EMBL" id="JABEZY010000004">
    <property type="protein sequence ID" value="MBA0737216.1"/>
    <property type="molecule type" value="Genomic_DNA"/>
</dbReference>
<keyword evidence="3" id="KW-1185">Reference proteome</keyword>